<proteinExistence type="predicted"/>
<dbReference type="RefSeq" id="WP_182217263.1">
    <property type="nucleotide sequence ID" value="NZ_JACEZS010000008.1"/>
</dbReference>
<name>A0A7W2I6Y4_9BURK</name>
<reference evidence="1 2" key="1">
    <citation type="submission" date="2020-07" db="EMBL/GenBank/DDBJ databases">
        <title>Novel species isolated from subtropical streams in China.</title>
        <authorList>
            <person name="Lu H."/>
        </authorList>
    </citation>
    <scope>NUCLEOTIDE SEQUENCE [LARGE SCALE GENOMIC DNA]</scope>
    <source>
        <strain evidence="1 2">FT3S</strain>
    </source>
</reference>
<evidence type="ECO:0000313" key="1">
    <source>
        <dbReference type="EMBL" id="MBA5605855.1"/>
    </source>
</evidence>
<comment type="caution">
    <text evidence="1">The sequence shown here is derived from an EMBL/GenBank/DDBJ whole genome shotgun (WGS) entry which is preliminary data.</text>
</comment>
<sequence>MSRNANLAKIHIAKKQLAMDDDTYRAMLLAHGGVSSSKDLTLIGAAKVLAHLERCGFKPKASGGGKRPNAAAANRGLLGKIEAQLADARRPWSYGHGMAKKMFNIDKIDWLNAEQLGKIIAALSIDAKRRAAQVARASKP</sequence>
<protein>
    <submittedName>
        <fullName evidence="1">Regulatory protein GemA</fullName>
    </submittedName>
</protein>
<organism evidence="1 2">
    <name type="scientific">Rugamonas fusca</name>
    <dbReference type="NCBI Taxonomy" id="2758568"/>
    <lineage>
        <taxon>Bacteria</taxon>
        <taxon>Pseudomonadati</taxon>
        <taxon>Pseudomonadota</taxon>
        <taxon>Betaproteobacteria</taxon>
        <taxon>Burkholderiales</taxon>
        <taxon>Oxalobacteraceae</taxon>
        <taxon>Telluria group</taxon>
        <taxon>Rugamonas</taxon>
    </lineage>
</organism>
<keyword evidence="2" id="KW-1185">Reference proteome</keyword>
<dbReference type="Pfam" id="PF06252">
    <property type="entry name" value="GemA"/>
    <property type="match status" value="1"/>
</dbReference>
<evidence type="ECO:0000313" key="2">
    <source>
        <dbReference type="Proteomes" id="UP000566711"/>
    </source>
</evidence>
<dbReference type="Proteomes" id="UP000566711">
    <property type="component" value="Unassembled WGS sequence"/>
</dbReference>
<gene>
    <name evidence="1" type="ORF">H3H36_10835</name>
</gene>
<dbReference type="EMBL" id="JACEZS010000008">
    <property type="protein sequence ID" value="MBA5605855.1"/>
    <property type="molecule type" value="Genomic_DNA"/>
</dbReference>
<dbReference type="InterPro" id="IPR009363">
    <property type="entry name" value="Phage_Mu_Gp16"/>
</dbReference>
<accession>A0A7W2I6Y4</accession>
<dbReference type="AlphaFoldDB" id="A0A7W2I6Y4"/>